<comment type="caution">
    <text evidence="1">The sequence shown here is derived from an EMBL/GenBank/DDBJ whole genome shotgun (WGS) entry which is preliminary data.</text>
</comment>
<dbReference type="Proteomes" id="UP001054837">
    <property type="component" value="Unassembled WGS sequence"/>
</dbReference>
<keyword evidence="2" id="KW-1185">Reference proteome</keyword>
<evidence type="ECO:0000313" key="2">
    <source>
        <dbReference type="Proteomes" id="UP001054837"/>
    </source>
</evidence>
<protein>
    <submittedName>
        <fullName evidence="1">Uncharacterized protein</fullName>
    </submittedName>
</protein>
<dbReference type="EMBL" id="BPLQ01014457">
    <property type="protein sequence ID" value="GIY79877.1"/>
    <property type="molecule type" value="Genomic_DNA"/>
</dbReference>
<sequence length="102" mass="11304">MTSRFRTAPLRIDVLASLPAPTPVLSGSNGVIFVGASRQWDSKAASFNKDHLHIVTMLIRHVKYANLTKEFYVKLRFELFYATFIPGVANPNDPAGHFGNVS</sequence>
<reference evidence="1 2" key="1">
    <citation type="submission" date="2021-06" db="EMBL/GenBank/DDBJ databases">
        <title>Caerostris darwini draft genome.</title>
        <authorList>
            <person name="Kono N."/>
            <person name="Arakawa K."/>
        </authorList>
    </citation>
    <scope>NUCLEOTIDE SEQUENCE [LARGE SCALE GENOMIC DNA]</scope>
</reference>
<accession>A0AAV4WB76</accession>
<evidence type="ECO:0000313" key="1">
    <source>
        <dbReference type="EMBL" id="GIY79877.1"/>
    </source>
</evidence>
<proteinExistence type="predicted"/>
<name>A0AAV4WB76_9ARAC</name>
<organism evidence="1 2">
    <name type="scientific">Caerostris darwini</name>
    <dbReference type="NCBI Taxonomy" id="1538125"/>
    <lineage>
        <taxon>Eukaryota</taxon>
        <taxon>Metazoa</taxon>
        <taxon>Ecdysozoa</taxon>
        <taxon>Arthropoda</taxon>
        <taxon>Chelicerata</taxon>
        <taxon>Arachnida</taxon>
        <taxon>Araneae</taxon>
        <taxon>Araneomorphae</taxon>
        <taxon>Entelegynae</taxon>
        <taxon>Araneoidea</taxon>
        <taxon>Araneidae</taxon>
        <taxon>Caerostris</taxon>
    </lineage>
</organism>
<dbReference type="AlphaFoldDB" id="A0AAV4WB76"/>
<gene>
    <name evidence="1" type="ORF">CDAR_423821</name>
</gene>